<dbReference type="InterPro" id="IPR001878">
    <property type="entry name" value="Znf_CCHC"/>
</dbReference>
<dbReference type="GO" id="GO:0008270">
    <property type="term" value="F:zinc ion binding"/>
    <property type="evidence" value="ECO:0007669"/>
    <property type="project" value="UniProtKB-KW"/>
</dbReference>
<sequence>MARGAGVSGRGRGRGRAGALEGAAMEQIAGLQPEVEEGTGAVDGTGVAAAELAGGGAGERVVGADNPGVLGAAAGVAQGQDGGLADLLRQLLERLPGVVPVQAPVAQQVPVAPRVQEEVQPRAAVAGGVPSYIKMMEQLQKIAAQPKRTQQQVAPGRGGKPAQGQKRKWDHTSRVGQSGQGGRAGCFSCGSLDHKVADYTRRVETRECYHCKEKGHLKPNCPKLQRTAVAAMGDTSTRAAITGFLAHKVCGGTLLVGGVEAHVLFDSGASHCCITPDCALRGNIRGDPGEQVGPVKVAGGGLLEVFGRVKGVDIQIAGESMPADLIICPVELHDDGSSRDDRAEEAAGGFVG</sequence>
<dbReference type="PROSITE" id="PS00141">
    <property type="entry name" value="ASP_PROTEASE"/>
    <property type="match status" value="1"/>
</dbReference>
<dbReference type="SMART" id="SM00343">
    <property type="entry name" value="ZnF_C2HC"/>
    <property type="match status" value="2"/>
</dbReference>
<dbReference type="EMBL" id="LR999458">
    <property type="protein sequence ID" value="CAE6225361.1"/>
    <property type="molecule type" value="Genomic_DNA"/>
</dbReference>
<dbReference type="PROSITE" id="PS50158">
    <property type="entry name" value="ZF_CCHC"/>
    <property type="match status" value="1"/>
</dbReference>
<dbReference type="CDD" id="cd00303">
    <property type="entry name" value="retropepsin_like"/>
    <property type="match status" value="1"/>
</dbReference>
<protein>
    <recommendedName>
        <fullName evidence="3">CCHC-type domain-containing protein</fullName>
    </recommendedName>
</protein>
<gene>
    <name evidence="4" type="ORF">AARE701A_LOCUS20797</name>
</gene>
<evidence type="ECO:0000259" key="3">
    <source>
        <dbReference type="PROSITE" id="PS50158"/>
    </source>
</evidence>
<name>A0A8S2AYI7_ARAAE</name>
<evidence type="ECO:0000313" key="5">
    <source>
        <dbReference type="Proteomes" id="UP000682877"/>
    </source>
</evidence>
<evidence type="ECO:0000256" key="1">
    <source>
        <dbReference type="PROSITE-ProRule" id="PRU00047"/>
    </source>
</evidence>
<dbReference type="InterPro" id="IPR036875">
    <property type="entry name" value="Znf_CCHC_sf"/>
</dbReference>
<dbReference type="GO" id="GO:0003676">
    <property type="term" value="F:nucleic acid binding"/>
    <property type="evidence" value="ECO:0007669"/>
    <property type="project" value="InterPro"/>
</dbReference>
<keyword evidence="1" id="KW-0479">Metal-binding</keyword>
<dbReference type="Proteomes" id="UP000682877">
    <property type="component" value="Chromosome 8"/>
</dbReference>
<dbReference type="InterPro" id="IPR001969">
    <property type="entry name" value="Aspartic_peptidase_AS"/>
</dbReference>
<feature type="domain" description="CCHC-type" evidence="3">
    <location>
        <begin position="208"/>
        <end position="223"/>
    </location>
</feature>
<dbReference type="AlphaFoldDB" id="A0A8S2AYI7"/>
<dbReference type="GO" id="GO:0006508">
    <property type="term" value="P:proteolysis"/>
    <property type="evidence" value="ECO:0007669"/>
    <property type="project" value="InterPro"/>
</dbReference>
<evidence type="ECO:0000313" key="4">
    <source>
        <dbReference type="EMBL" id="CAE6225361.1"/>
    </source>
</evidence>
<evidence type="ECO:0000256" key="2">
    <source>
        <dbReference type="SAM" id="MobiDB-lite"/>
    </source>
</evidence>
<proteinExistence type="predicted"/>
<dbReference type="Pfam" id="PF08284">
    <property type="entry name" value="RVP_2"/>
    <property type="match status" value="1"/>
</dbReference>
<reference evidence="4" key="1">
    <citation type="submission" date="2021-01" db="EMBL/GenBank/DDBJ databases">
        <authorList>
            <person name="Bezrukov I."/>
        </authorList>
    </citation>
    <scope>NUCLEOTIDE SEQUENCE</scope>
</reference>
<dbReference type="SUPFAM" id="SSF57756">
    <property type="entry name" value="Retrovirus zinc finger-like domains"/>
    <property type="match status" value="1"/>
</dbReference>
<dbReference type="Pfam" id="PF00098">
    <property type="entry name" value="zf-CCHC"/>
    <property type="match status" value="1"/>
</dbReference>
<keyword evidence="1" id="KW-0863">Zinc-finger</keyword>
<dbReference type="Gene3D" id="2.40.70.10">
    <property type="entry name" value="Acid Proteases"/>
    <property type="match status" value="1"/>
</dbReference>
<organism evidence="4 5">
    <name type="scientific">Arabidopsis arenosa</name>
    <name type="common">Sand rock-cress</name>
    <name type="synonym">Cardaminopsis arenosa</name>
    <dbReference type="NCBI Taxonomy" id="38785"/>
    <lineage>
        <taxon>Eukaryota</taxon>
        <taxon>Viridiplantae</taxon>
        <taxon>Streptophyta</taxon>
        <taxon>Embryophyta</taxon>
        <taxon>Tracheophyta</taxon>
        <taxon>Spermatophyta</taxon>
        <taxon>Magnoliopsida</taxon>
        <taxon>eudicotyledons</taxon>
        <taxon>Gunneridae</taxon>
        <taxon>Pentapetalae</taxon>
        <taxon>rosids</taxon>
        <taxon>malvids</taxon>
        <taxon>Brassicales</taxon>
        <taxon>Brassicaceae</taxon>
        <taxon>Camelineae</taxon>
        <taxon>Arabidopsis</taxon>
    </lineage>
</organism>
<keyword evidence="5" id="KW-1185">Reference proteome</keyword>
<keyword evidence="1" id="KW-0862">Zinc</keyword>
<feature type="region of interest" description="Disordered" evidence="2">
    <location>
        <begin position="143"/>
        <end position="181"/>
    </location>
</feature>
<accession>A0A8S2AYI7</accession>
<dbReference type="GO" id="GO:0004190">
    <property type="term" value="F:aspartic-type endopeptidase activity"/>
    <property type="evidence" value="ECO:0007669"/>
    <property type="project" value="InterPro"/>
</dbReference>
<dbReference type="InterPro" id="IPR021109">
    <property type="entry name" value="Peptidase_aspartic_dom_sf"/>
</dbReference>
<dbReference type="Gene3D" id="4.10.60.10">
    <property type="entry name" value="Zinc finger, CCHC-type"/>
    <property type="match status" value="1"/>
</dbReference>